<dbReference type="InterPro" id="IPR021338">
    <property type="entry name" value="DUF2953"/>
</dbReference>
<proteinExistence type="predicted"/>
<name>A0ABW0YK25_9BACI</name>
<evidence type="ECO:0000313" key="1">
    <source>
        <dbReference type="EMBL" id="MFC5712788.1"/>
    </source>
</evidence>
<dbReference type="Pfam" id="PF11167">
    <property type="entry name" value="DUF2953"/>
    <property type="match status" value="1"/>
</dbReference>
<evidence type="ECO:0000313" key="2">
    <source>
        <dbReference type="Proteomes" id="UP001596142"/>
    </source>
</evidence>
<accession>A0ABW0YK25</accession>
<comment type="caution">
    <text evidence="1">The sequence shown here is derived from an EMBL/GenBank/DDBJ whole genome shotgun (WGS) entry which is preliminary data.</text>
</comment>
<sequence length="225" mass="25607">MIWMWWALGIIIALLILLLITPIRLDVTYWHNGDDDQLTIKITVWKVISKTIEVPVIAIDKESPSLVFKEEVKGAGGDKEYIRKETPNELVEQVRELNRWLQQIVGLHRIARRFLKHVKVKRFNWSSSLGAGDASTTGWLSGLIWSIKGSMAGLLSSYLTLKCIPELKVDPIFQGWASKTHLECMVTLQLGHAIFAGILVVRHTKGEFSSLFVKHRRSESHKKEA</sequence>
<gene>
    <name evidence="1" type="ORF">ACFPU1_08340</name>
</gene>
<reference evidence="2" key="1">
    <citation type="journal article" date="2019" name="Int. J. Syst. Evol. Microbiol.">
        <title>The Global Catalogue of Microorganisms (GCM) 10K type strain sequencing project: providing services to taxonomists for standard genome sequencing and annotation.</title>
        <authorList>
            <consortium name="The Broad Institute Genomics Platform"/>
            <consortium name="The Broad Institute Genome Sequencing Center for Infectious Disease"/>
            <person name="Wu L."/>
            <person name="Ma J."/>
        </authorList>
    </citation>
    <scope>NUCLEOTIDE SEQUENCE [LARGE SCALE GENOMIC DNA]</scope>
    <source>
        <strain evidence="2">CECT 7184</strain>
    </source>
</reference>
<dbReference type="Proteomes" id="UP001596142">
    <property type="component" value="Unassembled WGS sequence"/>
</dbReference>
<dbReference type="EMBL" id="JBHSOZ010000003">
    <property type="protein sequence ID" value="MFC5712788.1"/>
    <property type="molecule type" value="Genomic_DNA"/>
</dbReference>
<keyword evidence="2" id="KW-1185">Reference proteome</keyword>
<organism evidence="1 2">
    <name type="scientific">Thalassorhabdus alkalitolerans</name>
    <dbReference type="NCBI Taxonomy" id="2282697"/>
    <lineage>
        <taxon>Bacteria</taxon>
        <taxon>Bacillati</taxon>
        <taxon>Bacillota</taxon>
        <taxon>Bacilli</taxon>
        <taxon>Bacillales</taxon>
        <taxon>Bacillaceae</taxon>
        <taxon>Thalassorhabdus</taxon>
    </lineage>
</organism>
<dbReference type="RefSeq" id="WP_054635129.1">
    <property type="nucleotide sequence ID" value="NZ_JBHSOZ010000003.1"/>
</dbReference>
<protein>
    <submittedName>
        <fullName evidence="1">DUF2953 domain-containing protein</fullName>
    </submittedName>
</protein>